<evidence type="ECO:0000256" key="1">
    <source>
        <dbReference type="SAM" id="MobiDB-lite"/>
    </source>
</evidence>
<keyword evidence="4" id="KW-1185">Reference proteome</keyword>
<evidence type="ECO:0000313" key="4">
    <source>
        <dbReference type="Proteomes" id="UP000612055"/>
    </source>
</evidence>
<dbReference type="SUPFAM" id="SSF82199">
    <property type="entry name" value="SET domain"/>
    <property type="match status" value="1"/>
</dbReference>
<dbReference type="InterPro" id="IPR001214">
    <property type="entry name" value="SET_dom"/>
</dbReference>
<evidence type="ECO:0000313" key="3">
    <source>
        <dbReference type="EMBL" id="KAG2495030.1"/>
    </source>
</evidence>
<dbReference type="Proteomes" id="UP000612055">
    <property type="component" value="Unassembled WGS sequence"/>
</dbReference>
<dbReference type="Gene3D" id="2.170.270.10">
    <property type="entry name" value="SET domain"/>
    <property type="match status" value="2"/>
</dbReference>
<dbReference type="InterPro" id="IPR046341">
    <property type="entry name" value="SET_dom_sf"/>
</dbReference>
<accession>A0A835Y300</accession>
<dbReference type="PANTHER" id="PTHR45660:SF13">
    <property type="entry name" value="HISTONE-LYSINE N-METHYLTRANSFERASE SETMAR"/>
    <property type="match status" value="1"/>
</dbReference>
<feature type="compositionally biased region" description="Basic and acidic residues" evidence="1">
    <location>
        <begin position="295"/>
        <end position="318"/>
    </location>
</feature>
<dbReference type="GO" id="GO:0042054">
    <property type="term" value="F:histone methyltransferase activity"/>
    <property type="evidence" value="ECO:0007669"/>
    <property type="project" value="TreeGrafter"/>
</dbReference>
<dbReference type="PROSITE" id="PS50280">
    <property type="entry name" value="SET"/>
    <property type="match status" value="1"/>
</dbReference>
<sequence>MAPRQDDDILLRLEGVKKDDQKVVTAARWLPRLELSCCDKTCRVLGGHKTDTNTILVWCTCALPDSQHPDGTRLMALDLWVVEHAKGEDLDSYEDDEDEDESGGEAPVDGLCMQAALVTRAGSNRLERPISLRLLLTRALIAQGGNRELKSIVFWVYWYDQPIPSPGSSEHRGIGTTWAPGPLTDPRTGVWYRARITGTDAATGAILVQYDADQSEDRMYLGLAFTHFGTEPPARGGQLRLLPAMEEIQNLGLSASEVAAAAGGAAGGKAKAKRPAEAPASAPPAKAPKTSGSGKEAHKDKGKDKDKKEKDKVKDKDKAAAKAAKKAAVAAAIAAGAAAAPAEAPAEAKAKAPKPAAKPAAKAGTGPAAAAAAAAAQRKKASQPAAAAAAAEAPPPAKSAAAGGNVKKGAVRSTTVTEAAGAAAAAAPPKRPSSPGAAAAAAAGATGGLSAGLTLRAAPVARPAAPRSLRRLFESLPLAAAGGVAAGPAPLFSAWAAPDSTGPGPEALRALEAAARARRGFKGLLKGCTERVPVYVFNDIDAQLPPAFEYVRQLGGGGGGGPTAASEAAARAAVKAAAESSPAVQAALATAEALCAASDPRFDAPCGRAYLEAVAAKERQAGGGAAGAGGGGGGGAAAAGPPYDKDGRLLTTRPLGLHECCAACTEPACRGNMQLARGIRRPLEVFRLPPSATPSSSAAASAVPGWGLRCAEPLRPGDLVAPLVGRIVPAAAVAAEAQAGPAGAGAGPGLGLPPGVILLDHFFSLWQAVFEVGIIKIESLVRLWQVPPNPLTAALPQPNGTHAHKALATAAAAGAAKGTSASDGSPAAPADAEAAAAAGPGLSAVTAGMLALDFRQSGNVARFVRQWISPPSGSAAPGSGSGPALVVQPVLGGGCRTTLAYHVGLYAARHVAAGEELTADFAALGA</sequence>
<dbReference type="AlphaFoldDB" id="A0A835Y300"/>
<feature type="domain" description="SET" evidence="2">
    <location>
        <begin position="681"/>
        <end position="922"/>
    </location>
</feature>
<dbReference type="GO" id="GO:0003690">
    <property type="term" value="F:double-stranded DNA binding"/>
    <property type="evidence" value="ECO:0007669"/>
    <property type="project" value="TreeGrafter"/>
</dbReference>
<protein>
    <recommendedName>
        <fullName evidence="2">SET domain-containing protein</fullName>
    </recommendedName>
</protein>
<comment type="caution">
    <text evidence="3">The sequence shown here is derived from an EMBL/GenBank/DDBJ whole genome shotgun (WGS) entry which is preliminary data.</text>
</comment>
<dbReference type="EMBL" id="JAEHOE010000027">
    <property type="protein sequence ID" value="KAG2495030.1"/>
    <property type="molecule type" value="Genomic_DNA"/>
</dbReference>
<name>A0A835Y300_9CHLO</name>
<gene>
    <name evidence="3" type="ORF">HYH03_006962</name>
</gene>
<reference evidence="3" key="1">
    <citation type="journal article" date="2020" name="bioRxiv">
        <title>Comparative genomics of Chlamydomonas.</title>
        <authorList>
            <person name="Craig R.J."/>
            <person name="Hasan A.R."/>
            <person name="Ness R.W."/>
            <person name="Keightley P.D."/>
        </authorList>
    </citation>
    <scope>NUCLEOTIDE SEQUENCE</scope>
    <source>
        <strain evidence="3">CCAP 11/70</strain>
    </source>
</reference>
<feature type="region of interest" description="Disordered" evidence="1">
    <location>
        <begin position="270"/>
        <end position="318"/>
    </location>
</feature>
<dbReference type="OrthoDB" id="5792673at2759"/>
<organism evidence="3 4">
    <name type="scientific">Edaphochlamys debaryana</name>
    <dbReference type="NCBI Taxonomy" id="47281"/>
    <lineage>
        <taxon>Eukaryota</taxon>
        <taxon>Viridiplantae</taxon>
        <taxon>Chlorophyta</taxon>
        <taxon>core chlorophytes</taxon>
        <taxon>Chlorophyceae</taxon>
        <taxon>CS clade</taxon>
        <taxon>Chlamydomonadales</taxon>
        <taxon>Chlamydomonadales incertae sedis</taxon>
        <taxon>Edaphochlamys</taxon>
    </lineage>
</organism>
<proteinExistence type="predicted"/>
<evidence type="ECO:0000259" key="2">
    <source>
        <dbReference type="PROSITE" id="PS50280"/>
    </source>
</evidence>
<dbReference type="PANTHER" id="PTHR45660">
    <property type="entry name" value="HISTONE-LYSINE N-METHYLTRANSFERASE SETMAR"/>
    <property type="match status" value="1"/>
</dbReference>
<dbReference type="InterPro" id="IPR051357">
    <property type="entry name" value="H3K9_HMTase_SUVAR3-9"/>
</dbReference>
<feature type="region of interest" description="Disordered" evidence="1">
    <location>
        <begin position="385"/>
        <end position="407"/>
    </location>
</feature>